<dbReference type="CDD" id="cd01992">
    <property type="entry name" value="TilS_N"/>
    <property type="match status" value="1"/>
</dbReference>
<evidence type="ECO:0000313" key="8">
    <source>
        <dbReference type="EMBL" id="CEM20566.1"/>
    </source>
</evidence>
<dbReference type="InterPro" id="IPR011063">
    <property type="entry name" value="TilS/TtcA_N"/>
</dbReference>
<dbReference type="GO" id="GO:0005524">
    <property type="term" value="F:ATP binding"/>
    <property type="evidence" value="ECO:0007669"/>
    <property type="project" value="UniProtKB-KW"/>
</dbReference>
<keyword evidence="2" id="KW-0436">Ligase</keyword>
<dbReference type="EC" id="6.3.4.19" evidence="1"/>
<evidence type="ECO:0000313" key="9">
    <source>
        <dbReference type="Proteomes" id="UP000041254"/>
    </source>
</evidence>
<reference evidence="8 9" key="1">
    <citation type="submission" date="2014-11" db="EMBL/GenBank/DDBJ databases">
        <authorList>
            <person name="Zhu J."/>
            <person name="Qi W."/>
            <person name="Song R."/>
        </authorList>
    </citation>
    <scope>NUCLEOTIDE SEQUENCE [LARGE SCALE GENOMIC DNA]</scope>
</reference>
<dbReference type="Pfam" id="PF01171">
    <property type="entry name" value="ATP_bind_3"/>
    <property type="match status" value="1"/>
</dbReference>
<dbReference type="OrthoDB" id="434144at2759"/>
<dbReference type="Gene3D" id="3.40.50.620">
    <property type="entry name" value="HUPs"/>
    <property type="match status" value="1"/>
</dbReference>
<evidence type="ECO:0000256" key="1">
    <source>
        <dbReference type="ARBA" id="ARBA00013267"/>
    </source>
</evidence>
<keyword evidence="9" id="KW-1185">Reference proteome</keyword>
<evidence type="ECO:0000256" key="2">
    <source>
        <dbReference type="ARBA" id="ARBA00022598"/>
    </source>
</evidence>
<dbReference type="VEuPathDB" id="CryptoDB:Vbra_16478"/>
<dbReference type="PANTHER" id="PTHR43033:SF1">
    <property type="entry name" value="TRNA(ILE)-LYSIDINE SYNTHASE-RELATED"/>
    <property type="match status" value="1"/>
</dbReference>
<dbReference type="PANTHER" id="PTHR43033">
    <property type="entry name" value="TRNA(ILE)-LYSIDINE SYNTHASE-RELATED"/>
    <property type="match status" value="1"/>
</dbReference>
<dbReference type="Proteomes" id="UP000041254">
    <property type="component" value="Unassembled WGS sequence"/>
</dbReference>
<dbReference type="GO" id="GO:0032267">
    <property type="term" value="F:tRNA(Ile)-lysidine synthase activity"/>
    <property type="evidence" value="ECO:0007669"/>
    <property type="project" value="UniProtKB-EC"/>
</dbReference>
<organism evidence="8 9">
    <name type="scientific">Vitrella brassicaformis (strain CCMP3155)</name>
    <dbReference type="NCBI Taxonomy" id="1169540"/>
    <lineage>
        <taxon>Eukaryota</taxon>
        <taxon>Sar</taxon>
        <taxon>Alveolata</taxon>
        <taxon>Colpodellida</taxon>
        <taxon>Vitrellaceae</taxon>
        <taxon>Vitrella</taxon>
    </lineage>
</organism>
<proteinExistence type="inferred from homology"/>
<evidence type="ECO:0000256" key="5">
    <source>
        <dbReference type="ARBA" id="ARBA00022840"/>
    </source>
</evidence>
<protein>
    <recommendedName>
        <fullName evidence="1">tRNA(Ile)-lysidine synthetase</fullName>
        <ecNumber evidence="1">6.3.4.19</ecNumber>
    </recommendedName>
</protein>
<dbReference type="NCBIfam" id="TIGR02432">
    <property type="entry name" value="lysidine_TilS_N"/>
    <property type="match status" value="1"/>
</dbReference>
<dbReference type="InParanoid" id="A0A0G4FYP9"/>
<dbReference type="HAMAP" id="MF_01161">
    <property type="entry name" value="tRNA_Ile_lys_synt"/>
    <property type="match status" value="1"/>
</dbReference>
<accession>A0A0G4FYP9</accession>
<evidence type="ECO:0000256" key="3">
    <source>
        <dbReference type="ARBA" id="ARBA00022694"/>
    </source>
</evidence>
<dbReference type="InterPro" id="IPR012795">
    <property type="entry name" value="tRNA_Ile_lys_synt_N"/>
</dbReference>
<gene>
    <name evidence="8" type="ORF">Vbra_16478</name>
</gene>
<keyword evidence="4" id="KW-0547">Nucleotide-binding</keyword>
<dbReference type="InterPro" id="IPR014729">
    <property type="entry name" value="Rossmann-like_a/b/a_fold"/>
</dbReference>
<dbReference type="GO" id="GO:0008033">
    <property type="term" value="P:tRNA processing"/>
    <property type="evidence" value="ECO:0007669"/>
    <property type="project" value="UniProtKB-KW"/>
</dbReference>
<sequence>MRIWRISEALLIVPIVSMFCRCQAFLVALMKREVYPYRRELAWRRLIPPNAGNRRQSTRARRLVRQHALPQAGSAVPEAANATAFTSSLLDRVESRLRDDCRVLDGAFLLVSCSGGVDSVALLHLLHRLRGRFDPPLRLEAIHFDHRIRNESAEDAAFVCDLAKSLGINATVEVLSDAERSTLTSGVQEKARRWRRERSREVLMERLSVDPDAGGCRIGSVVLGHQADDQVETVIMKMLRGAHISNLRAMAFQDAAEEVELPLWMITSFIRPLLEIPKRDLQRFLEHHNLTWRDDPSNNEPKYRRNQVRLLLIPLLERLVIPSLDDTTSPRTDDTRGFDVLLRRIGALSRQSGQLRELLDKEAVEWEKEYLDWDQVWLPMEDWLDIGSDMLRMEVLYRHLRRSTGRSCDYTVLEQLAAKVKHSQWATPTRMGPQVWRFALPGQWEAEHKGTALRVRKSGDRPHGYDTFSLGRDGQEVELLVDRAMEVETEVKKWPRLTPDLQATYGMQPMVIGKVGIKQRRMSTLIWINPLRHPRKGSPWVDVPIQPPHQLMVRYPRPGDRFQATSKDKPVRLKDFLKKEVDFHLRDETPLVVVRGEDGAEEVLAVLKGDLRGRETGAWRGGWETSSRGRLMQTKKEMKTAMGAGSYLVRVWYMGEKKLRVEWLECTEENFRQAILVEEKD</sequence>
<evidence type="ECO:0000256" key="4">
    <source>
        <dbReference type="ARBA" id="ARBA00022741"/>
    </source>
</evidence>
<dbReference type="AlphaFoldDB" id="A0A0G4FYP9"/>
<comment type="catalytic activity">
    <reaction evidence="6">
        <text>cytidine(34) in tRNA(Ile2) + L-lysine + ATP = lysidine(34) in tRNA(Ile2) + AMP + diphosphate + H(+)</text>
        <dbReference type="Rhea" id="RHEA:43744"/>
        <dbReference type="Rhea" id="RHEA-COMP:10625"/>
        <dbReference type="Rhea" id="RHEA-COMP:10670"/>
        <dbReference type="ChEBI" id="CHEBI:15378"/>
        <dbReference type="ChEBI" id="CHEBI:30616"/>
        <dbReference type="ChEBI" id="CHEBI:32551"/>
        <dbReference type="ChEBI" id="CHEBI:33019"/>
        <dbReference type="ChEBI" id="CHEBI:82748"/>
        <dbReference type="ChEBI" id="CHEBI:83665"/>
        <dbReference type="ChEBI" id="CHEBI:456215"/>
        <dbReference type="EC" id="6.3.4.19"/>
    </reaction>
</comment>
<name>A0A0G4FYP9_VITBC</name>
<keyword evidence="3" id="KW-0819">tRNA processing</keyword>
<feature type="domain" description="tRNA(Ile)-lysidine/2-thiocytidine synthase N-terminal" evidence="7">
    <location>
        <begin position="109"/>
        <end position="309"/>
    </location>
</feature>
<keyword evidence="5" id="KW-0067">ATP-binding</keyword>
<dbReference type="SUPFAM" id="SSF52402">
    <property type="entry name" value="Adenine nucleotide alpha hydrolases-like"/>
    <property type="match status" value="1"/>
</dbReference>
<dbReference type="EMBL" id="CDMY01000531">
    <property type="protein sequence ID" value="CEM20566.1"/>
    <property type="molecule type" value="Genomic_DNA"/>
</dbReference>
<dbReference type="InterPro" id="IPR012094">
    <property type="entry name" value="tRNA_Ile_lys_synt"/>
</dbReference>
<evidence type="ECO:0000256" key="6">
    <source>
        <dbReference type="ARBA" id="ARBA00048539"/>
    </source>
</evidence>
<evidence type="ECO:0000259" key="7">
    <source>
        <dbReference type="Pfam" id="PF01171"/>
    </source>
</evidence>